<evidence type="ECO:0000313" key="7">
    <source>
        <dbReference type="Proteomes" id="UP000310532"/>
    </source>
</evidence>
<comment type="similarity">
    <text evidence="1 4">Belongs to the peptidase S26 family.</text>
</comment>
<name>A0A4S2A9S5_9BACE</name>
<protein>
    <recommendedName>
        <fullName evidence="2 4">Signal peptidase I</fullName>
        <ecNumber evidence="4">3.4.21.89</ecNumber>
    </recommendedName>
</protein>
<dbReference type="Pfam" id="PF10502">
    <property type="entry name" value="Peptidase_S26"/>
    <property type="match status" value="1"/>
</dbReference>
<dbReference type="CDD" id="cd06530">
    <property type="entry name" value="S26_SPase_I"/>
    <property type="match status" value="2"/>
</dbReference>
<dbReference type="InterPro" id="IPR036286">
    <property type="entry name" value="LexA/Signal_pep-like_sf"/>
</dbReference>
<dbReference type="PANTHER" id="PTHR43390">
    <property type="entry name" value="SIGNAL PEPTIDASE I"/>
    <property type="match status" value="1"/>
</dbReference>
<accession>A0A4S2A9S5</accession>
<dbReference type="NCBIfam" id="TIGR02227">
    <property type="entry name" value="sigpep_I_bact"/>
    <property type="match status" value="1"/>
</dbReference>
<comment type="catalytic activity">
    <reaction evidence="4">
        <text>Cleavage of hydrophobic, N-terminal signal or leader sequences from secreted and periplasmic proteins.</text>
        <dbReference type="EC" id="3.4.21.89"/>
    </reaction>
</comment>
<feature type="transmembrane region" description="Helical" evidence="4">
    <location>
        <begin position="21"/>
        <end position="44"/>
    </location>
</feature>
<keyword evidence="4" id="KW-0645">Protease</keyword>
<dbReference type="GO" id="GO:0009003">
    <property type="term" value="F:signal peptidase activity"/>
    <property type="evidence" value="ECO:0007669"/>
    <property type="project" value="UniProtKB-EC"/>
</dbReference>
<organism evidence="6 7">
    <name type="scientific">Bacteroides muris</name>
    <name type="common">ex Afrizal et al. 2022</name>
    <dbReference type="NCBI Taxonomy" id="2516960"/>
    <lineage>
        <taxon>Bacteria</taxon>
        <taxon>Pseudomonadati</taxon>
        <taxon>Bacteroidota</taxon>
        <taxon>Bacteroidia</taxon>
        <taxon>Bacteroidales</taxon>
        <taxon>Bacteroidaceae</taxon>
        <taxon>Bacteroides</taxon>
    </lineage>
</organism>
<dbReference type="GO" id="GO:0016020">
    <property type="term" value="C:membrane"/>
    <property type="evidence" value="ECO:0007669"/>
    <property type="project" value="UniProtKB-SubCell"/>
</dbReference>
<comment type="caution">
    <text evidence="6">The sequence shown here is derived from an EMBL/GenBank/DDBJ whole genome shotgun (WGS) entry which is preliminary data.</text>
</comment>
<evidence type="ECO:0000313" key="6">
    <source>
        <dbReference type="EMBL" id="TGX97448.1"/>
    </source>
</evidence>
<feature type="domain" description="Peptidase S26" evidence="5">
    <location>
        <begin position="23"/>
        <end position="280"/>
    </location>
</feature>
<dbReference type="SUPFAM" id="SSF51306">
    <property type="entry name" value="LexA/Signal peptidase"/>
    <property type="match status" value="1"/>
</dbReference>
<dbReference type="EMBL" id="SRYZ01000093">
    <property type="protein sequence ID" value="TGX97448.1"/>
    <property type="molecule type" value="Genomic_DNA"/>
</dbReference>
<feature type="active site" evidence="3">
    <location>
        <position position="125"/>
    </location>
</feature>
<keyword evidence="7" id="KW-1185">Reference proteome</keyword>
<keyword evidence="4 6" id="KW-0378">Hydrolase</keyword>
<evidence type="ECO:0000256" key="4">
    <source>
        <dbReference type="RuleBase" id="RU362042"/>
    </source>
</evidence>
<dbReference type="AlphaFoldDB" id="A0A4S2A9S5"/>
<keyword evidence="4" id="KW-1133">Transmembrane helix</keyword>
<evidence type="ECO:0000256" key="3">
    <source>
        <dbReference type="PIRSR" id="PIRSR600223-1"/>
    </source>
</evidence>
<sequence length="300" mass="34282">MDGKETKRKRIMVRWLGRLTNAAFYLCLLAAGYCVLHVFAVVSFRIPSDSMSPALLPGDYILVDKCSGGARLFDLSGALEGKDVEIYRVPGWRRYRRDDVLVFNFPYRPGSWDSIAFDVMRYYVKRCVAVPGDTLEIRNGRYRIAGHEGNVGYLPSQEAMALLPDSGAAGVQMETFPWNKDWGWTVKEFGPLPVPAKGQVVEMDSVSWLLYRQPVGWEQKKKLRMDADGRAYLGDSLIREYRFLENYYFVAGDKAENSQDSRYWGLLPEPFIVGRAVMIWKSEDMATGAVRWNRTGKRIE</sequence>
<dbReference type="InterPro" id="IPR019533">
    <property type="entry name" value="Peptidase_S26"/>
</dbReference>
<dbReference type="InterPro" id="IPR000223">
    <property type="entry name" value="Pept_S26A_signal_pept_1"/>
</dbReference>
<gene>
    <name evidence="6" type="primary">lepB</name>
    <name evidence="6" type="ORF">E5355_18845</name>
</gene>
<reference evidence="6 7" key="1">
    <citation type="submission" date="2019-04" db="EMBL/GenBank/DDBJ databases">
        <title>Microbes associate with the intestines of laboratory mice.</title>
        <authorList>
            <person name="Navarre W."/>
            <person name="Wong E."/>
            <person name="Huang K."/>
            <person name="Tropini C."/>
            <person name="Ng K."/>
            <person name="Yu B."/>
        </authorList>
    </citation>
    <scope>NUCLEOTIDE SEQUENCE [LARGE SCALE GENOMIC DNA]</scope>
    <source>
        <strain evidence="6 7">NM69_E16B</strain>
    </source>
</reference>
<keyword evidence="4" id="KW-0472">Membrane</keyword>
<proteinExistence type="inferred from homology"/>
<keyword evidence="4" id="KW-0812">Transmembrane</keyword>
<evidence type="ECO:0000259" key="5">
    <source>
        <dbReference type="Pfam" id="PF10502"/>
    </source>
</evidence>
<dbReference type="EC" id="3.4.21.89" evidence="4"/>
<dbReference type="Gene3D" id="2.10.109.10">
    <property type="entry name" value="Umud Fragment, subunit A"/>
    <property type="match status" value="1"/>
</dbReference>
<feature type="active site" evidence="3">
    <location>
        <position position="50"/>
    </location>
</feature>
<dbReference type="PANTHER" id="PTHR43390:SF1">
    <property type="entry name" value="CHLOROPLAST PROCESSING PEPTIDASE"/>
    <property type="match status" value="1"/>
</dbReference>
<dbReference type="GO" id="GO:0006465">
    <property type="term" value="P:signal peptide processing"/>
    <property type="evidence" value="ECO:0007669"/>
    <property type="project" value="InterPro"/>
</dbReference>
<dbReference type="PRINTS" id="PR00727">
    <property type="entry name" value="LEADERPTASE"/>
</dbReference>
<dbReference type="GO" id="GO:0004252">
    <property type="term" value="F:serine-type endopeptidase activity"/>
    <property type="evidence" value="ECO:0007669"/>
    <property type="project" value="InterPro"/>
</dbReference>
<evidence type="ECO:0000256" key="1">
    <source>
        <dbReference type="ARBA" id="ARBA00009370"/>
    </source>
</evidence>
<dbReference type="Proteomes" id="UP000310532">
    <property type="component" value="Unassembled WGS sequence"/>
</dbReference>
<evidence type="ECO:0000256" key="2">
    <source>
        <dbReference type="ARBA" id="ARBA00019232"/>
    </source>
</evidence>
<comment type="subcellular location">
    <subcellularLocation>
        <location evidence="4">Membrane</location>
        <topology evidence="4">Single-pass type II membrane protein</topology>
    </subcellularLocation>
</comment>
<dbReference type="RefSeq" id="WP_136011534.1">
    <property type="nucleotide sequence ID" value="NZ_SRYZ01000093.1"/>
</dbReference>